<reference evidence="7 8" key="1">
    <citation type="submission" date="2020-08" db="EMBL/GenBank/DDBJ databases">
        <title>Sequencing the genomes of 1000 actinobacteria strains.</title>
        <authorList>
            <person name="Klenk H.-P."/>
        </authorList>
    </citation>
    <scope>NUCLEOTIDE SEQUENCE [LARGE SCALE GENOMIC DNA]</scope>
    <source>
        <strain evidence="7 8">DSM 105369</strain>
    </source>
</reference>
<keyword evidence="8" id="KW-1185">Reference proteome</keyword>
<evidence type="ECO:0000256" key="5">
    <source>
        <dbReference type="ARBA" id="ARBA00022970"/>
    </source>
</evidence>
<comment type="caution">
    <text evidence="7">The sequence shown here is derived from an EMBL/GenBank/DDBJ whole genome shotgun (WGS) entry which is preliminary data.</text>
</comment>
<evidence type="ECO:0000256" key="3">
    <source>
        <dbReference type="ARBA" id="ARBA00022741"/>
    </source>
</evidence>
<dbReference type="CDD" id="cd03224">
    <property type="entry name" value="ABC_TM1139_LivF_branched"/>
    <property type="match status" value="1"/>
</dbReference>
<keyword evidence="5" id="KW-0029">Amino-acid transport</keyword>
<dbReference type="InterPro" id="IPR003593">
    <property type="entry name" value="AAA+_ATPase"/>
</dbReference>
<dbReference type="Pfam" id="PF00005">
    <property type="entry name" value="ABC_tran"/>
    <property type="match status" value="1"/>
</dbReference>
<dbReference type="Gene3D" id="3.40.50.300">
    <property type="entry name" value="P-loop containing nucleotide triphosphate hydrolases"/>
    <property type="match status" value="1"/>
</dbReference>
<feature type="domain" description="ABC transporter" evidence="6">
    <location>
        <begin position="7"/>
        <end position="231"/>
    </location>
</feature>
<evidence type="ECO:0000256" key="1">
    <source>
        <dbReference type="ARBA" id="ARBA00005417"/>
    </source>
</evidence>
<evidence type="ECO:0000259" key="6">
    <source>
        <dbReference type="PROSITE" id="PS50893"/>
    </source>
</evidence>
<protein>
    <submittedName>
        <fullName evidence="7">Branched-chain amino acid transport system ATP-binding protein</fullName>
    </submittedName>
</protein>
<organism evidence="7 8">
    <name type="scientific">Flexivirga oryzae</name>
    <dbReference type="NCBI Taxonomy" id="1794944"/>
    <lineage>
        <taxon>Bacteria</taxon>
        <taxon>Bacillati</taxon>
        <taxon>Actinomycetota</taxon>
        <taxon>Actinomycetes</taxon>
        <taxon>Micrococcales</taxon>
        <taxon>Dermacoccaceae</taxon>
        <taxon>Flexivirga</taxon>
    </lineage>
</organism>
<dbReference type="PANTHER" id="PTHR43820:SF2">
    <property type="entry name" value="ABC TRANSPORTER ATP-BINDING PROTEIN"/>
    <property type="match status" value="1"/>
</dbReference>
<dbReference type="SMART" id="SM00382">
    <property type="entry name" value="AAA"/>
    <property type="match status" value="1"/>
</dbReference>
<dbReference type="PROSITE" id="PS50893">
    <property type="entry name" value="ABC_TRANSPORTER_2"/>
    <property type="match status" value="1"/>
</dbReference>
<dbReference type="RefSeq" id="WP_183321156.1">
    <property type="nucleotide sequence ID" value="NZ_JACHVQ010000002.1"/>
</dbReference>
<comment type="similarity">
    <text evidence="1">Belongs to the ABC transporter superfamily.</text>
</comment>
<proteinExistence type="inferred from homology"/>
<evidence type="ECO:0000256" key="2">
    <source>
        <dbReference type="ARBA" id="ARBA00022448"/>
    </source>
</evidence>
<dbReference type="PANTHER" id="PTHR43820">
    <property type="entry name" value="HIGH-AFFINITY BRANCHED-CHAIN AMINO ACID TRANSPORT ATP-BINDING PROTEIN LIVF"/>
    <property type="match status" value="1"/>
</dbReference>
<keyword evidence="2" id="KW-0813">Transport</keyword>
<name>A0A839N4R7_9MICO</name>
<dbReference type="InterPro" id="IPR017871">
    <property type="entry name" value="ABC_transporter-like_CS"/>
</dbReference>
<gene>
    <name evidence="7" type="ORF">FHU39_002768</name>
</gene>
<dbReference type="Proteomes" id="UP000559182">
    <property type="component" value="Unassembled WGS sequence"/>
</dbReference>
<dbReference type="SUPFAM" id="SSF52540">
    <property type="entry name" value="P-loop containing nucleoside triphosphate hydrolases"/>
    <property type="match status" value="1"/>
</dbReference>
<evidence type="ECO:0000313" key="8">
    <source>
        <dbReference type="Proteomes" id="UP000559182"/>
    </source>
</evidence>
<dbReference type="GO" id="GO:0015807">
    <property type="term" value="P:L-amino acid transport"/>
    <property type="evidence" value="ECO:0007669"/>
    <property type="project" value="TreeGrafter"/>
</dbReference>
<keyword evidence="4 7" id="KW-0067">ATP-binding</keyword>
<keyword evidence="3" id="KW-0547">Nucleotide-binding</keyword>
<dbReference type="GO" id="GO:0016887">
    <property type="term" value="F:ATP hydrolysis activity"/>
    <property type="evidence" value="ECO:0007669"/>
    <property type="project" value="InterPro"/>
</dbReference>
<dbReference type="InterPro" id="IPR003439">
    <property type="entry name" value="ABC_transporter-like_ATP-bd"/>
</dbReference>
<dbReference type="GO" id="GO:0005524">
    <property type="term" value="F:ATP binding"/>
    <property type="evidence" value="ECO:0007669"/>
    <property type="project" value="UniProtKB-KW"/>
</dbReference>
<sequence length="237" mass="25245">MSQGPLLELSDVHVRIAGSHILQGVSCAVPGRGITALLGRNGVGKTTTLRAIMGLNPSSGSITFAGQQIRGVATHRIVRRGVGYVPEDRDVFAGLTVGENLRLAVRDADPDYELVYQLFPELRERDKQLAGTLSGGQQQMVALARALLNRNRLLLIDEPTKGLSPRLVDEVADALERVADAVPMLLVEQNLPVVRKLATDVVVMASGRVVHTGSADSLQDPELTRRLLGVALAGGPA</sequence>
<accession>A0A839N4R7</accession>
<dbReference type="AlphaFoldDB" id="A0A839N4R7"/>
<dbReference type="EMBL" id="JACHVQ010000002">
    <property type="protein sequence ID" value="MBB2892750.1"/>
    <property type="molecule type" value="Genomic_DNA"/>
</dbReference>
<evidence type="ECO:0000313" key="7">
    <source>
        <dbReference type="EMBL" id="MBB2892750.1"/>
    </source>
</evidence>
<evidence type="ECO:0000256" key="4">
    <source>
        <dbReference type="ARBA" id="ARBA00022840"/>
    </source>
</evidence>
<dbReference type="GO" id="GO:0015658">
    <property type="term" value="F:branched-chain amino acid transmembrane transporter activity"/>
    <property type="evidence" value="ECO:0007669"/>
    <property type="project" value="TreeGrafter"/>
</dbReference>
<dbReference type="InterPro" id="IPR052156">
    <property type="entry name" value="BCAA_Transport_ATP-bd_LivF"/>
</dbReference>
<dbReference type="PROSITE" id="PS00211">
    <property type="entry name" value="ABC_TRANSPORTER_1"/>
    <property type="match status" value="1"/>
</dbReference>
<dbReference type="InterPro" id="IPR027417">
    <property type="entry name" value="P-loop_NTPase"/>
</dbReference>